<proteinExistence type="predicted"/>
<keyword evidence="4" id="KW-1185">Reference proteome</keyword>
<feature type="region of interest" description="Disordered" evidence="1">
    <location>
        <begin position="332"/>
        <end position="615"/>
    </location>
</feature>
<dbReference type="OrthoDB" id="5103079at2759"/>
<evidence type="ECO:0000313" key="3">
    <source>
        <dbReference type="EnsemblFungi" id="MAPG_04878T0"/>
    </source>
</evidence>
<dbReference type="STRING" id="644358.A0A0C4DXX1"/>
<feature type="compositionally biased region" description="Polar residues" evidence="1">
    <location>
        <begin position="545"/>
        <end position="555"/>
    </location>
</feature>
<feature type="compositionally biased region" description="Polar residues" evidence="1">
    <location>
        <begin position="477"/>
        <end position="486"/>
    </location>
</feature>
<evidence type="ECO:0000313" key="2">
    <source>
        <dbReference type="EMBL" id="KLU85858.1"/>
    </source>
</evidence>
<evidence type="ECO:0000313" key="4">
    <source>
        <dbReference type="Proteomes" id="UP000011715"/>
    </source>
</evidence>
<sequence length="615" mass="66179">MDTNAHNIRVLYGNGRISEDEAASELQGDWPLLRHAGPGFNAALVVVRALLSGLPSQDYGLTAEAETQVPLLEMAWLRYKHMDMAAKVQIMNRASALPDSFFDLIESEKMRASFWSNQGLGSLFLPEWWRIDAAGTRRIGVMQPSLGDLGSAGLIHMDGIQAVDVGRCVRNHMAILQHGPDERLLRPGNEPRFIRVQYSPGSTDGPGHGQLNKFSVQFVGHDEAEKRSYLKAATHYSLVASVRLQKRQNGSSRDAVRLYKPDGSPVRPPFPTETVDADMVDVVRKDWKVGGAHSDYMLFYTQAEKEINEEHPEAYEVDKEVSDWGMSQSGFYRSLRPGSKPAVVEAPRQPAKRPAGSPKENEPKRAAVGPSAGSVPSSIPSDRGAFGPSQPGRPQRAGTGRGRARPRDNTGVDPAGSTAGSSMGHGRSYFDVGASKRDNASSRGTSAQPYGGRRWQGGHNLASSNTVPRSGGGDRQFGNTADNSAGSSGGRPWPRGHIAASAYDTAAFSGGSDRGLASADVNAADNTAGSRGGRSWPRDHIPPSAENTASSSGRSAQPRGNVGASATENTLPPNLVQGRERRPNDNRRKGFSYGGDSTGTARRRPNDKPWNKGRE</sequence>
<dbReference type="Proteomes" id="UP000011715">
    <property type="component" value="Unassembled WGS sequence"/>
</dbReference>
<reference evidence="4" key="2">
    <citation type="submission" date="2010-05" db="EMBL/GenBank/DDBJ databases">
        <title>The genome sequence of Magnaporthe poae strain ATCC 64411.</title>
        <authorList>
            <person name="Ma L.-J."/>
            <person name="Dead R."/>
            <person name="Young S."/>
            <person name="Zeng Q."/>
            <person name="Koehrsen M."/>
            <person name="Alvarado L."/>
            <person name="Berlin A."/>
            <person name="Chapman S.B."/>
            <person name="Chen Z."/>
            <person name="Freedman E."/>
            <person name="Gellesch M."/>
            <person name="Goldberg J."/>
            <person name="Griggs A."/>
            <person name="Gujja S."/>
            <person name="Heilman E.R."/>
            <person name="Heiman D."/>
            <person name="Hepburn T."/>
            <person name="Howarth C."/>
            <person name="Jen D."/>
            <person name="Larson L."/>
            <person name="Mehta T."/>
            <person name="Neiman D."/>
            <person name="Pearson M."/>
            <person name="Roberts A."/>
            <person name="Saif S."/>
            <person name="Shea T."/>
            <person name="Shenoy N."/>
            <person name="Sisk P."/>
            <person name="Stolte C."/>
            <person name="Sykes S."/>
            <person name="Walk T."/>
            <person name="White J."/>
            <person name="Yandava C."/>
            <person name="Haas B."/>
            <person name="Nusbaum C."/>
            <person name="Birren B."/>
        </authorList>
    </citation>
    <scope>NUCLEOTIDE SEQUENCE [LARGE SCALE GENOMIC DNA]</scope>
    <source>
        <strain evidence="4">ATCC 64411 / 73-15</strain>
    </source>
</reference>
<dbReference type="EMBL" id="GL876969">
    <property type="protein sequence ID" value="KLU85858.1"/>
    <property type="molecule type" value="Genomic_DNA"/>
</dbReference>
<dbReference type="EnsemblFungi" id="MAPG_04878T0">
    <property type="protein sequence ID" value="MAPG_04878T0"/>
    <property type="gene ID" value="MAPG_04878"/>
</dbReference>
<dbReference type="VEuPathDB" id="FungiDB:MAPG_04878"/>
<accession>A0A0C4DXX1</accession>
<organism evidence="3 4">
    <name type="scientific">Magnaporthiopsis poae (strain ATCC 64411 / 73-15)</name>
    <name type="common">Kentucky bluegrass fungus</name>
    <name type="synonym">Magnaporthe poae</name>
    <dbReference type="NCBI Taxonomy" id="644358"/>
    <lineage>
        <taxon>Eukaryota</taxon>
        <taxon>Fungi</taxon>
        <taxon>Dikarya</taxon>
        <taxon>Ascomycota</taxon>
        <taxon>Pezizomycotina</taxon>
        <taxon>Sordariomycetes</taxon>
        <taxon>Sordariomycetidae</taxon>
        <taxon>Magnaporthales</taxon>
        <taxon>Magnaporthaceae</taxon>
        <taxon>Magnaporthiopsis</taxon>
    </lineage>
</organism>
<evidence type="ECO:0000256" key="1">
    <source>
        <dbReference type="SAM" id="MobiDB-lite"/>
    </source>
</evidence>
<feature type="compositionally biased region" description="Basic and acidic residues" evidence="1">
    <location>
        <begin position="604"/>
        <end position="615"/>
    </location>
</feature>
<reference evidence="3" key="4">
    <citation type="journal article" date="2015" name="G3 (Bethesda)">
        <title>Genome sequences of three phytopathogenic species of the Magnaporthaceae family of fungi.</title>
        <authorList>
            <person name="Okagaki L.H."/>
            <person name="Nunes C.C."/>
            <person name="Sailsbery J."/>
            <person name="Clay B."/>
            <person name="Brown D."/>
            <person name="John T."/>
            <person name="Oh Y."/>
            <person name="Young N."/>
            <person name="Fitzgerald M."/>
            <person name="Haas B.J."/>
            <person name="Zeng Q."/>
            <person name="Young S."/>
            <person name="Adiconis X."/>
            <person name="Fan L."/>
            <person name="Levin J.Z."/>
            <person name="Mitchell T.K."/>
            <person name="Okubara P.A."/>
            <person name="Farman M.L."/>
            <person name="Kohn L.M."/>
            <person name="Birren B."/>
            <person name="Ma L.-J."/>
            <person name="Dean R.A."/>
        </authorList>
    </citation>
    <scope>NUCLEOTIDE SEQUENCE</scope>
    <source>
        <strain evidence="3">ATCC 64411 / 73-15</strain>
    </source>
</reference>
<reference evidence="2" key="1">
    <citation type="submission" date="2010-05" db="EMBL/GenBank/DDBJ databases">
        <title>The Genome Sequence of Magnaporthe poae strain ATCC 64411.</title>
        <authorList>
            <consortium name="The Broad Institute Genome Sequencing Platform"/>
            <consortium name="Broad Institute Genome Sequencing Center for Infectious Disease"/>
            <person name="Ma L.-J."/>
            <person name="Dead R."/>
            <person name="Young S."/>
            <person name="Zeng Q."/>
            <person name="Koehrsen M."/>
            <person name="Alvarado L."/>
            <person name="Berlin A."/>
            <person name="Chapman S.B."/>
            <person name="Chen Z."/>
            <person name="Freedman E."/>
            <person name="Gellesch M."/>
            <person name="Goldberg J."/>
            <person name="Griggs A."/>
            <person name="Gujja S."/>
            <person name="Heilman E.R."/>
            <person name="Heiman D."/>
            <person name="Hepburn T."/>
            <person name="Howarth C."/>
            <person name="Jen D."/>
            <person name="Larson L."/>
            <person name="Mehta T."/>
            <person name="Neiman D."/>
            <person name="Pearson M."/>
            <person name="Roberts A."/>
            <person name="Saif S."/>
            <person name="Shea T."/>
            <person name="Shenoy N."/>
            <person name="Sisk P."/>
            <person name="Stolte C."/>
            <person name="Sykes S."/>
            <person name="Walk T."/>
            <person name="White J."/>
            <person name="Yandava C."/>
            <person name="Haas B."/>
            <person name="Nusbaum C."/>
            <person name="Birren B."/>
        </authorList>
    </citation>
    <scope>NUCLEOTIDE SEQUENCE</scope>
    <source>
        <strain evidence="2">ATCC 64411</strain>
    </source>
</reference>
<dbReference type="EMBL" id="ADBL01001138">
    <property type="status" value="NOT_ANNOTATED_CDS"/>
    <property type="molecule type" value="Genomic_DNA"/>
</dbReference>
<reference evidence="3" key="5">
    <citation type="submission" date="2015-06" db="UniProtKB">
        <authorList>
            <consortium name="EnsemblFungi"/>
        </authorList>
    </citation>
    <scope>IDENTIFICATION</scope>
    <source>
        <strain evidence="3">ATCC 64411</strain>
    </source>
</reference>
<reference evidence="2" key="3">
    <citation type="submission" date="2011-03" db="EMBL/GenBank/DDBJ databases">
        <title>Annotation of Magnaporthe poae ATCC 64411.</title>
        <authorList>
            <person name="Ma L.-J."/>
            <person name="Dead R."/>
            <person name="Young S.K."/>
            <person name="Zeng Q."/>
            <person name="Gargeya S."/>
            <person name="Fitzgerald M."/>
            <person name="Haas B."/>
            <person name="Abouelleil A."/>
            <person name="Alvarado L."/>
            <person name="Arachchi H.M."/>
            <person name="Berlin A."/>
            <person name="Brown A."/>
            <person name="Chapman S.B."/>
            <person name="Chen Z."/>
            <person name="Dunbar C."/>
            <person name="Freedman E."/>
            <person name="Gearin G."/>
            <person name="Gellesch M."/>
            <person name="Goldberg J."/>
            <person name="Griggs A."/>
            <person name="Gujja S."/>
            <person name="Heiman D."/>
            <person name="Howarth C."/>
            <person name="Larson L."/>
            <person name="Lui A."/>
            <person name="MacDonald P.J.P."/>
            <person name="Mehta T."/>
            <person name="Montmayeur A."/>
            <person name="Murphy C."/>
            <person name="Neiman D."/>
            <person name="Pearson M."/>
            <person name="Priest M."/>
            <person name="Roberts A."/>
            <person name="Saif S."/>
            <person name="Shea T."/>
            <person name="Shenoy N."/>
            <person name="Sisk P."/>
            <person name="Stolte C."/>
            <person name="Sykes S."/>
            <person name="Yandava C."/>
            <person name="Wortman J."/>
            <person name="Nusbaum C."/>
            <person name="Birren B."/>
        </authorList>
    </citation>
    <scope>NUCLEOTIDE SEQUENCE</scope>
    <source>
        <strain evidence="2">ATCC 64411</strain>
    </source>
</reference>
<feature type="compositionally biased region" description="Basic and acidic residues" evidence="1">
    <location>
        <begin position="578"/>
        <end position="588"/>
    </location>
</feature>
<dbReference type="AlphaFoldDB" id="A0A0C4DXX1"/>
<protein>
    <submittedName>
        <fullName evidence="2 3">Uncharacterized protein</fullName>
    </submittedName>
</protein>
<gene>
    <name evidence="2" type="ORF">MAPG_04878</name>
</gene>
<name>A0A0C4DXX1_MAGP6</name>
<feature type="region of interest" description="Disordered" evidence="1">
    <location>
        <begin position="251"/>
        <end position="272"/>
    </location>
</feature>
<dbReference type="eggNOG" id="ENOG502RNAU">
    <property type="taxonomic scope" value="Eukaryota"/>
</dbReference>
<dbReference type="OMA" id="PEWWRID"/>